<organism evidence="2 7">
    <name type="scientific">Gluconacetobacter dulcium</name>
    <dbReference type="NCBI Taxonomy" id="2729096"/>
    <lineage>
        <taxon>Bacteria</taxon>
        <taxon>Pseudomonadati</taxon>
        <taxon>Pseudomonadota</taxon>
        <taxon>Alphaproteobacteria</taxon>
        <taxon>Acetobacterales</taxon>
        <taxon>Acetobacteraceae</taxon>
        <taxon>Gluconacetobacter</taxon>
    </lineage>
</organism>
<keyword evidence="1" id="KW-0472">Membrane</keyword>
<dbReference type="Proteomes" id="UP000540490">
    <property type="component" value="Unassembled WGS sequence"/>
</dbReference>
<dbReference type="Proteomes" id="UP000561077">
    <property type="component" value="Unassembled WGS sequence"/>
</dbReference>
<sequence>MTDGQFETKLEEGVGRLQDGLGGLLGDPVLQMKGKGRVLCAKARSAGLMAGDAVRDLTVDQPLVAVVTAGLAGFVLAMTWVRR</sequence>
<feature type="transmembrane region" description="Helical" evidence="1">
    <location>
        <begin position="63"/>
        <end position="81"/>
    </location>
</feature>
<gene>
    <name evidence="3" type="ORF">HLH25_00830</name>
    <name evidence="2" type="ORF">HLH26_00880</name>
    <name evidence="4" type="ORF">HLH44_08425</name>
</gene>
<evidence type="ECO:0008006" key="8">
    <source>
        <dbReference type="Google" id="ProtNLM"/>
    </source>
</evidence>
<evidence type="ECO:0000256" key="1">
    <source>
        <dbReference type="SAM" id="Phobius"/>
    </source>
</evidence>
<keyword evidence="1" id="KW-0812">Transmembrane</keyword>
<dbReference type="EMBL" id="JABEQN010000001">
    <property type="protein sequence ID" value="MBB2192202.1"/>
    <property type="molecule type" value="Genomic_DNA"/>
</dbReference>
<comment type="caution">
    <text evidence="2">The sequence shown here is derived from an EMBL/GenBank/DDBJ whole genome shotgun (WGS) entry which is preliminary data.</text>
</comment>
<evidence type="ECO:0000313" key="3">
    <source>
        <dbReference type="EMBL" id="MBB2192202.1"/>
    </source>
</evidence>
<dbReference type="RefSeq" id="WP_182972254.1">
    <property type="nucleotide sequence ID" value="NZ_JABEQN010000001.1"/>
</dbReference>
<keyword evidence="6" id="KW-1185">Reference proteome</keyword>
<keyword evidence="1" id="KW-1133">Transmembrane helix</keyword>
<dbReference type="AlphaFoldDB" id="A0A7W4IHS0"/>
<name>A0A7W4IHS0_9PROT</name>
<evidence type="ECO:0000313" key="2">
    <source>
        <dbReference type="EMBL" id="MBB2163103.1"/>
    </source>
</evidence>
<dbReference type="EMBL" id="JABEQP010000004">
    <property type="protein sequence ID" value="MBB2197480.1"/>
    <property type="molecule type" value="Genomic_DNA"/>
</dbReference>
<protein>
    <recommendedName>
        <fullName evidence="8">CsbD family protein</fullName>
    </recommendedName>
</protein>
<dbReference type="Proteomes" id="UP000530320">
    <property type="component" value="Unassembled WGS sequence"/>
</dbReference>
<reference evidence="5 6" key="1">
    <citation type="submission" date="2020-04" db="EMBL/GenBank/DDBJ databases">
        <title>Description of novel Gluconacetobacter.</title>
        <authorList>
            <person name="Sombolestani A."/>
        </authorList>
    </citation>
    <scope>NUCLEOTIDE SEQUENCE [LARGE SCALE GENOMIC DNA]</scope>
    <source>
        <strain evidence="3 6">LMG 1728</strain>
        <strain evidence="2 7">LMG 1731</strain>
        <strain evidence="4 5">LMG 22058</strain>
    </source>
</reference>
<accession>A0A7W4IHS0</accession>
<evidence type="ECO:0000313" key="4">
    <source>
        <dbReference type="EMBL" id="MBB2197480.1"/>
    </source>
</evidence>
<evidence type="ECO:0000313" key="6">
    <source>
        <dbReference type="Proteomes" id="UP000540490"/>
    </source>
</evidence>
<dbReference type="EMBL" id="JABEQO010000001">
    <property type="protein sequence ID" value="MBB2163103.1"/>
    <property type="molecule type" value="Genomic_DNA"/>
</dbReference>
<evidence type="ECO:0000313" key="5">
    <source>
        <dbReference type="Proteomes" id="UP000530320"/>
    </source>
</evidence>
<evidence type="ECO:0000313" key="7">
    <source>
        <dbReference type="Proteomes" id="UP000561077"/>
    </source>
</evidence>
<proteinExistence type="predicted"/>